<dbReference type="EMBL" id="LNCD01000129">
    <property type="protein sequence ID" value="KWV43323.1"/>
    <property type="molecule type" value="Genomic_DNA"/>
</dbReference>
<comment type="similarity">
    <text evidence="3">Belongs to the binding-protein-dependent transport system permease family. HisMQ subfamily.</text>
</comment>
<dbReference type="InterPro" id="IPR000515">
    <property type="entry name" value="MetI-like"/>
</dbReference>
<keyword evidence="4 10" id="KW-0813">Transport</keyword>
<dbReference type="GO" id="GO:0022857">
    <property type="term" value="F:transmembrane transporter activity"/>
    <property type="evidence" value="ECO:0007669"/>
    <property type="project" value="InterPro"/>
</dbReference>
<comment type="caution">
    <text evidence="12">The sequence shown here is derived from an EMBL/GenBank/DDBJ whole genome shotgun (WGS) entry which is preliminary data.</text>
</comment>
<evidence type="ECO:0000256" key="1">
    <source>
        <dbReference type="ARBA" id="ARBA00003159"/>
    </source>
</evidence>
<dbReference type="Pfam" id="PF00528">
    <property type="entry name" value="BPD_transp_1"/>
    <property type="match status" value="1"/>
</dbReference>
<name>A0A109J6T8_9HYPH</name>
<protein>
    <submittedName>
        <fullName evidence="12">Amino acid ABC transporter permease</fullName>
    </submittedName>
</protein>
<dbReference type="InterPro" id="IPR010065">
    <property type="entry name" value="AA_ABC_transptr_permease_3TM"/>
</dbReference>
<dbReference type="NCBIfam" id="TIGR01726">
    <property type="entry name" value="HEQRo_perm_3TM"/>
    <property type="match status" value="1"/>
</dbReference>
<proteinExistence type="inferred from homology"/>
<evidence type="ECO:0000313" key="13">
    <source>
        <dbReference type="Proteomes" id="UP000068164"/>
    </source>
</evidence>
<dbReference type="InterPro" id="IPR035906">
    <property type="entry name" value="MetI-like_sf"/>
</dbReference>
<evidence type="ECO:0000256" key="7">
    <source>
        <dbReference type="ARBA" id="ARBA00022970"/>
    </source>
</evidence>
<keyword evidence="5" id="KW-1003">Cell membrane</keyword>
<dbReference type="SUPFAM" id="SSF161098">
    <property type="entry name" value="MetI-like"/>
    <property type="match status" value="1"/>
</dbReference>
<organism evidence="12 13">
    <name type="scientific">Rhizobium altiplani</name>
    <dbReference type="NCBI Taxonomy" id="1864509"/>
    <lineage>
        <taxon>Bacteria</taxon>
        <taxon>Pseudomonadati</taxon>
        <taxon>Pseudomonadota</taxon>
        <taxon>Alphaproteobacteria</taxon>
        <taxon>Hyphomicrobiales</taxon>
        <taxon>Rhizobiaceae</taxon>
        <taxon>Rhizobium/Agrobacterium group</taxon>
        <taxon>Rhizobium</taxon>
    </lineage>
</organism>
<dbReference type="PANTHER" id="PTHR30614:SF20">
    <property type="entry name" value="GLUTAMINE TRANSPORT SYSTEM PERMEASE PROTEIN GLNP"/>
    <property type="match status" value="1"/>
</dbReference>
<keyword evidence="9 10" id="KW-0472">Membrane</keyword>
<dbReference type="GO" id="GO:0006865">
    <property type="term" value="P:amino acid transport"/>
    <property type="evidence" value="ECO:0007669"/>
    <property type="project" value="UniProtKB-KW"/>
</dbReference>
<gene>
    <name evidence="12" type="ORF">AS026_20095</name>
</gene>
<evidence type="ECO:0000256" key="8">
    <source>
        <dbReference type="ARBA" id="ARBA00022989"/>
    </source>
</evidence>
<dbReference type="GO" id="GO:0043190">
    <property type="term" value="C:ATP-binding cassette (ABC) transporter complex"/>
    <property type="evidence" value="ECO:0007669"/>
    <property type="project" value="InterPro"/>
</dbReference>
<evidence type="ECO:0000256" key="4">
    <source>
        <dbReference type="ARBA" id="ARBA00022448"/>
    </source>
</evidence>
<feature type="domain" description="ABC transmembrane type-1" evidence="11">
    <location>
        <begin position="21"/>
        <end position="210"/>
    </location>
</feature>
<accession>A0A109J6T8</accession>
<keyword evidence="6 10" id="KW-0812">Transmembrane</keyword>
<comment type="function">
    <text evidence="1">Part of the binding-protein-dependent transport system for glutamine; probably responsible for the translocation of the substrate across the membrane.</text>
</comment>
<keyword evidence="7" id="KW-0029">Amino-acid transport</keyword>
<feature type="transmembrane region" description="Helical" evidence="10">
    <location>
        <begin position="84"/>
        <end position="105"/>
    </location>
</feature>
<evidence type="ECO:0000256" key="6">
    <source>
        <dbReference type="ARBA" id="ARBA00022692"/>
    </source>
</evidence>
<dbReference type="OrthoDB" id="7190458at2"/>
<comment type="subcellular location">
    <subcellularLocation>
        <location evidence="2">Cell inner membrane</location>
        <topology evidence="2">Multi-pass membrane protein</topology>
    </subcellularLocation>
    <subcellularLocation>
        <location evidence="10">Cell membrane</location>
        <topology evidence="10">Multi-pass membrane protein</topology>
    </subcellularLocation>
</comment>
<dbReference type="RefSeq" id="WP_028746920.1">
    <property type="nucleotide sequence ID" value="NZ_LNCD01000129.1"/>
</dbReference>
<dbReference type="AlphaFoldDB" id="A0A109J6T8"/>
<evidence type="ECO:0000256" key="10">
    <source>
        <dbReference type="RuleBase" id="RU363032"/>
    </source>
</evidence>
<evidence type="ECO:0000313" key="12">
    <source>
        <dbReference type="EMBL" id="KWV43323.1"/>
    </source>
</evidence>
<evidence type="ECO:0000256" key="2">
    <source>
        <dbReference type="ARBA" id="ARBA00004429"/>
    </source>
</evidence>
<dbReference type="PROSITE" id="PS50928">
    <property type="entry name" value="ABC_TM1"/>
    <property type="match status" value="1"/>
</dbReference>
<dbReference type="Gene3D" id="1.10.3720.10">
    <property type="entry name" value="MetI-like"/>
    <property type="match status" value="1"/>
</dbReference>
<reference evidence="12 13" key="1">
    <citation type="submission" date="2015-11" db="EMBL/GenBank/DDBJ databases">
        <title>Draft Genome Sequence of the Strain BR 10423 (Rhizobium sp.) isolated from nodules of Mimosa pudica.</title>
        <authorList>
            <person name="Barauna A.C."/>
            <person name="Zilli J.E."/>
            <person name="Simoes-Araujo J.L."/>
            <person name="Reis V.M."/>
            <person name="James E.K."/>
            <person name="Reis F.B.Jr."/>
            <person name="Rouws L.F."/>
            <person name="Passos S.R."/>
            <person name="Gois S.R."/>
        </authorList>
    </citation>
    <scope>NUCLEOTIDE SEQUENCE [LARGE SCALE GENOMIC DNA]</scope>
    <source>
        <strain evidence="12 13">BR10423</strain>
    </source>
</reference>
<keyword evidence="8 10" id="KW-1133">Transmembrane helix</keyword>
<dbReference type="Proteomes" id="UP000068164">
    <property type="component" value="Unassembled WGS sequence"/>
</dbReference>
<dbReference type="InterPro" id="IPR043429">
    <property type="entry name" value="ArtM/GltK/GlnP/TcyL/YhdX-like"/>
</dbReference>
<evidence type="ECO:0000256" key="5">
    <source>
        <dbReference type="ARBA" id="ARBA00022475"/>
    </source>
</evidence>
<evidence type="ECO:0000259" key="11">
    <source>
        <dbReference type="PROSITE" id="PS50928"/>
    </source>
</evidence>
<evidence type="ECO:0000256" key="9">
    <source>
        <dbReference type="ARBA" id="ARBA00023136"/>
    </source>
</evidence>
<feature type="transmembrane region" description="Helical" evidence="10">
    <location>
        <begin position="57"/>
        <end position="78"/>
    </location>
</feature>
<feature type="transmembrane region" description="Helical" evidence="10">
    <location>
        <begin position="151"/>
        <end position="171"/>
    </location>
</feature>
<sequence>MDYSFDFQSVFRNIGPLWDGLWVTIELTLAANVVGLTLGFVLALLIMTRWAAVRWPFMLFVEFFRCTPAIVQIVWFFYCVPMLFDVFLGPMTMGIMALGLNLAAFNAEAYRASIQAVPREQLDAGVALGLNPFQRIAYIVLPTAVRNSIPVLLTNGIGIFQQSALVAIVAIQDLMYQGKTLATQTYRPIETFTIVALVYFAVSFPISQIVGYLERRREVMAS</sequence>
<dbReference type="CDD" id="cd06261">
    <property type="entry name" value="TM_PBP2"/>
    <property type="match status" value="1"/>
</dbReference>
<feature type="transmembrane region" description="Helical" evidence="10">
    <location>
        <begin position="20"/>
        <end position="45"/>
    </location>
</feature>
<keyword evidence="13" id="KW-1185">Reference proteome</keyword>
<dbReference type="PANTHER" id="PTHR30614">
    <property type="entry name" value="MEMBRANE COMPONENT OF AMINO ACID ABC TRANSPORTER"/>
    <property type="match status" value="1"/>
</dbReference>
<feature type="transmembrane region" description="Helical" evidence="10">
    <location>
        <begin position="191"/>
        <end position="213"/>
    </location>
</feature>
<evidence type="ECO:0000256" key="3">
    <source>
        <dbReference type="ARBA" id="ARBA00010072"/>
    </source>
</evidence>